<keyword evidence="3" id="KW-0328">Glycosyltransferase</keyword>
<evidence type="ECO:0000256" key="1">
    <source>
        <dbReference type="ARBA" id="ARBA00004651"/>
    </source>
</evidence>
<dbReference type="PANTHER" id="PTHR33908">
    <property type="entry name" value="MANNOSYLTRANSFERASE YKCB-RELATED"/>
    <property type="match status" value="1"/>
</dbReference>
<sequence>MEEIFNVATHFFYAILMFLLFLSIGKIIIREKLVVNNFSLYFDVFISVLTGMTIVIFYMTFLSIFGIVYKPLVYLLFFGFFGIKYFKYSKKIYFNVILLFIMFIPILSLTLYPPTHWDDISYHLPIAQSLLKIGNLSGNEFLRYPYFPFNAEMLFTFGMIFGVKTSQIISSISLFTLCIGIYGYIHKRTASIILSIFSFIVMISSQILIFLSSVSYVDILLATFVTAAIILVVEYFETGNMYILYLSATFFGIAAGVKYTALIICVIAGILFILAIFLYKIEYKNLFKFIATVSVICIPWYIRTLIYTGNPVWPFMSSVFGTGDIWNEDDYTGQFGDFTANGVEKNFINFLKIPKMLSIDNYEVIALNVIVWIGFLLFIVMKKKKSQIFLLLFIILYTITWFLSINLPRYYAPILPVLLLVCSIGFIHLINQIQERRMKNVILVLLIIGLSITPIKYINTKVQNEGFPPLTTIKETEYLRGKLATYDGTIYSQKLNGKTYGLLNENMYYYANGKSIGDWFGIARYSTTLGLLYDEQKIHEHLKSLNVNYFLINKGRLTEEQNSLLDYNIYFAKVYEDSSTIIFRLNEKN</sequence>
<feature type="transmembrane region" description="Helical" evidence="8">
    <location>
        <begin position="388"/>
        <end position="404"/>
    </location>
</feature>
<evidence type="ECO:0000256" key="6">
    <source>
        <dbReference type="ARBA" id="ARBA00022989"/>
    </source>
</evidence>
<keyword evidence="7 8" id="KW-0472">Membrane</keyword>
<evidence type="ECO:0000256" key="7">
    <source>
        <dbReference type="ARBA" id="ARBA00023136"/>
    </source>
</evidence>
<dbReference type="Proteomes" id="UP001065593">
    <property type="component" value="Unassembled WGS sequence"/>
</dbReference>
<feature type="transmembrane region" description="Helical" evidence="8">
    <location>
        <begin position="256"/>
        <end position="279"/>
    </location>
</feature>
<dbReference type="InterPro" id="IPR050297">
    <property type="entry name" value="LipidA_mod_glycosyltrf_83"/>
</dbReference>
<dbReference type="PANTHER" id="PTHR33908:SF11">
    <property type="entry name" value="MEMBRANE PROTEIN"/>
    <property type="match status" value="1"/>
</dbReference>
<feature type="transmembrane region" description="Helical" evidence="8">
    <location>
        <begin position="410"/>
        <end position="429"/>
    </location>
</feature>
<gene>
    <name evidence="10" type="ORF">LYSBPC_10120</name>
</gene>
<keyword evidence="11" id="KW-1185">Reference proteome</keyword>
<evidence type="ECO:0000256" key="4">
    <source>
        <dbReference type="ARBA" id="ARBA00022679"/>
    </source>
</evidence>
<feature type="transmembrane region" description="Helical" evidence="8">
    <location>
        <begin position="168"/>
        <end position="185"/>
    </location>
</feature>
<feature type="transmembrane region" description="Helical" evidence="8">
    <location>
        <begin position="219"/>
        <end position="236"/>
    </location>
</feature>
<dbReference type="EMBL" id="BRZA01000001">
    <property type="protein sequence ID" value="GLC87885.1"/>
    <property type="molecule type" value="Genomic_DNA"/>
</dbReference>
<dbReference type="InterPro" id="IPR058514">
    <property type="entry name" value="DUF8201"/>
</dbReference>
<dbReference type="Pfam" id="PF26626">
    <property type="entry name" value="DUF8201"/>
    <property type="match status" value="1"/>
</dbReference>
<keyword evidence="2" id="KW-1003">Cell membrane</keyword>
<feature type="transmembrane region" description="Helical" evidence="8">
    <location>
        <begin position="41"/>
        <end position="61"/>
    </location>
</feature>
<dbReference type="RefSeq" id="WP_264987600.1">
    <property type="nucleotide sequence ID" value="NZ_BRZA01000001.1"/>
</dbReference>
<feature type="transmembrane region" description="Helical" evidence="8">
    <location>
        <begin position="93"/>
        <end position="112"/>
    </location>
</feature>
<name>A0ABQ5NHP7_9BACI</name>
<evidence type="ECO:0000256" key="5">
    <source>
        <dbReference type="ARBA" id="ARBA00022692"/>
    </source>
</evidence>
<evidence type="ECO:0000313" key="11">
    <source>
        <dbReference type="Proteomes" id="UP001065593"/>
    </source>
</evidence>
<feature type="transmembrane region" description="Helical" evidence="8">
    <location>
        <begin position="12"/>
        <end position="29"/>
    </location>
</feature>
<feature type="transmembrane region" description="Helical" evidence="8">
    <location>
        <begin position="144"/>
        <end position="161"/>
    </location>
</feature>
<proteinExistence type="predicted"/>
<reference evidence="10" key="1">
    <citation type="submission" date="2022-08" db="EMBL/GenBank/DDBJ databases">
        <title>Draft genome sequence of Lysinibacillus sp. strain KH24.</title>
        <authorList>
            <person name="Kanbe H."/>
            <person name="Itoh H."/>
        </authorList>
    </citation>
    <scope>NUCLEOTIDE SEQUENCE</scope>
    <source>
        <strain evidence="10">KH24</strain>
    </source>
</reference>
<feature type="transmembrane region" description="Helical" evidence="8">
    <location>
        <begin position="441"/>
        <end position="458"/>
    </location>
</feature>
<evidence type="ECO:0000256" key="2">
    <source>
        <dbReference type="ARBA" id="ARBA00022475"/>
    </source>
</evidence>
<comment type="subcellular location">
    <subcellularLocation>
        <location evidence="1">Cell membrane</location>
        <topology evidence="1">Multi-pass membrane protein</topology>
    </subcellularLocation>
</comment>
<comment type="caution">
    <text evidence="10">The sequence shown here is derived from an EMBL/GenBank/DDBJ whole genome shotgun (WGS) entry which is preliminary data.</text>
</comment>
<accession>A0ABQ5NHP7</accession>
<feature type="transmembrane region" description="Helical" evidence="8">
    <location>
        <begin position="364"/>
        <end position="381"/>
    </location>
</feature>
<evidence type="ECO:0000313" key="10">
    <source>
        <dbReference type="EMBL" id="GLC87885.1"/>
    </source>
</evidence>
<evidence type="ECO:0000259" key="9">
    <source>
        <dbReference type="Pfam" id="PF26626"/>
    </source>
</evidence>
<keyword evidence="5 8" id="KW-0812">Transmembrane</keyword>
<feature type="transmembrane region" description="Helical" evidence="8">
    <location>
        <begin position="286"/>
        <end position="306"/>
    </location>
</feature>
<protein>
    <recommendedName>
        <fullName evidence="9">DUF8201 domain-containing protein</fullName>
    </recommendedName>
</protein>
<organism evidence="10 11">
    <name type="scientific">Lysinibacillus piscis</name>
    <dbReference type="NCBI Taxonomy" id="2518931"/>
    <lineage>
        <taxon>Bacteria</taxon>
        <taxon>Bacillati</taxon>
        <taxon>Bacillota</taxon>
        <taxon>Bacilli</taxon>
        <taxon>Bacillales</taxon>
        <taxon>Bacillaceae</taxon>
        <taxon>Lysinibacillus</taxon>
    </lineage>
</organism>
<evidence type="ECO:0000256" key="3">
    <source>
        <dbReference type="ARBA" id="ARBA00022676"/>
    </source>
</evidence>
<evidence type="ECO:0000256" key="8">
    <source>
        <dbReference type="SAM" id="Phobius"/>
    </source>
</evidence>
<feature type="domain" description="DUF8201" evidence="9">
    <location>
        <begin position="11"/>
        <end position="413"/>
    </location>
</feature>
<feature type="transmembrane region" description="Helical" evidence="8">
    <location>
        <begin position="67"/>
        <end position="86"/>
    </location>
</feature>
<keyword evidence="6 8" id="KW-1133">Transmembrane helix</keyword>
<feature type="transmembrane region" description="Helical" evidence="8">
    <location>
        <begin position="191"/>
        <end position="212"/>
    </location>
</feature>
<keyword evidence="4" id="KW-0808">Transferase</keyword>